<evidence type="ECO:0000313" key="2">
    <source>
        <dbReference type="EMBL" id="KAI1880402.1"/>
    </source>
</evidence>
<evidence type="ECO:0000256" key="1">
    <source>
        <dbReference type="SAM" id="SignalP"/>
    </source>
</evidence>
<dbReference type="AlphaFoldDB" id="A0A9P9WWB8"/>
<protein>
    <submittedName>
        <fullName evidence="2">Uncharacterized protein</fullName>
    </submittedName>
</protein>
<gene>
    <name evidence="2" type="ORF">JX265_002023</name>
</gene>
<feature type="signal peptide" evidence="1">
    <location>
        <begin position="1"/>
        <end position="23"/>
    </location>
</feature>
<keyword evidence="3" id="KW-1185">Reference proteome</keyword>
<sequence length="187" mass="21163">MMWRHFFLVPLAWIGTIPRPAQATPGDAPANFRWLDASQWLTPHSYECSELLSIVAKGLVDAGDGPPWSPELRLARRKARDDFRAAFASYPKTSPLGTEQLHLLMEELDKYFFFGALTQGMEPLVDLEVVGGLSAPQRLVGVGRTVLDVRNARVKILIPRKFGEPRDPYEQVTSLLKEMAHSFMFFY</sequence>
<reference evidence="2" key="1">
    <citation type="submission" date="2021-03" db="EMBL/GenBank/DDBJ databases">
        <title>Revisited historic fungal species revealed as producer of novel bioactive compounds through whole genome sequencing and comparative genomics.</title>
        <authorList>
            <person name="Vignolle G.A."/>
            <person name="Hochenegger N."/>
            <person name="Mach R.L."/>
            <person name="Mach-Aigner A.R."/>
            <person name="Javad Rahimi M."/>
            <person name="Salim K.A."/>
            <person name="Chan C.M."/>
            <person name="Lim L.B.L."/>
            <person name="Cai F."/>
            <person name="Druzhinina I.S."/>
            <person name="U'Ren J.M."/>
            <person name="Derntl C."/>
        </authorList>
    </citation>
    <scope>NUCLEOTIDE SEQUENCE</scope>
    <source>
        <strain evidence="2">TUCIM 5799</strain>
    </source>
</reference>
<dbReference type="EMBL" id="JAFIMR010000003">
    <property type="protein sequence ID" value="KAI1880402.1"/>
    <property type="molecule type" value="Genomic_DNA"/>
</dbReference>
<feature type="chain" id="PRO_5040117416" evidence="1">
    <location>
        <begin position="24"/>
        <end position="187"/>
    </location>
</feature>
<organism evidence="2 3">
    <name type="scientific">Neoarthrinium moseri</name>
    <dbReference type="NCBI Taxonomy" id="1658444"/>
    <lineage>
        <taxon>Eukaryota</taxon>
        <taxon>Fungi</taxon>
        <taxon>Dikarya</taxon>
        <taxon>Ascomycota</taxon>
        <taxon>Pezizomycotina</taxon>
        <taxon>Sordariomycetes</taxon>
        <taxon>Xylariomycetidae</taxon>
        <taxon>Amphisphaeriales</taxon>
        <taxon>Apiosporaceae</taxon>
        <taxon>Neoarthrinium</taxon>
    </lineage>
</organism>
<name>A0A9P9WWB8_9PEZI</name>
<comment type="caution">
    <text evidence="2">The sequence shown here is derived from an EMBL/GenBank/DDBJ whole genome shotgun (WGS) entry which is preliminary data.</text>
</comment>
<keyword evidence="1" id="KW-0732">Signal</keyword>
<proteinExistence type="predicted"/>
<dbReference type="Proteomes" id="UP000829685">
    <property type="component" value="Unassembled WGS sequence"/>
</dbReference>
<evidence type="ECO:0000313" key="3">
    <source>
        <dbReference type="Proteomes" id="UP000829685"/>
    </source>
</evidence>
<accession>A0A9P9WWB8</accession>